<name>A0A245ZG03_9SPHN</name>
<keyword evidence="3" id="KW-0436">Ligase</keyword>
<proteinExistence type="predicted"/>
<protein>
    <submittedName>
        <fullName evidence="3">Long-chain-fatty-acid--CoA ligase FadD13</fullName>
        <ecNumber evidence="3">6.2.1.3</ecNumber>
    </submittedName>
</protein>
<dbReference type="InterPro" id="IPR025110">
    <property type="entry name" value="AMP-bd_C"/>
</dbReference>
<dbReference type="GO" id="GO:0004467">
    <property type="term" value="F:long-chain fatty acid-CoA ligase activity"/>
    <property type="evidence" value="ECO:0007669"/>
    <property type="project" value="UniProtKB-EC"/>
</dbReference>
<dbReference type="PROSITE" id="PS00455">
    <property type="entry name" value="AMP_BINDING"/>
    <property type="match status" value="1"/>
</dbReference>
<reference evidence="3 4" key="1">
    <citation type="submission" date="2017-03" db="EMBL/GenBank/DDBJ databases">
        <title>Genome sequence of Sphingomonas mucosissima DSM 17494.</title>
        <authorList>
            <person name="Poehlein A."/>
            <person name="Wuebbeler J.H."/>
            <person name="Steinbuechel A."/>
            <person name="Daniel R."/>
        </authorList>
    </citation>
    <scope>NUCLEOTIDE SEQUENCE [LARGE SCALE GENOMIC DNA]</scope>
    <source>
        <strain evidence="3 4">DSM 17494</strain>
    </source>
</reference>
<evidence type="ECO:0000259" key="1">
    <source>
        <dbReference type="Pfam" id="PF00501"/>
    </source>
</evidence>
<dbReference type="SUPFAM" id="SSF56801">
    <property type="entry name" value="Acetyl-CoA synthetase-like"/>
    <property type="match status" value="1"/>
</dbReference>
<feature type="domain" description="AMP-binding enzyme C-terminal" evidence="2">
    <location>
        <begin position="426"/>
        <end position="504"/>
    </location>
</feature>
<dbReference type="Pfam" id="PF00501">
    <property type="entry name" value="AMP-binding"/>
    <property type="match status" value="1"/>
</dbReference>
<dbReference type="Pfam" id="PF13193">
    <property type="entry name" value="AMP-binding_C"/>
    <property type="match status" value="1"/>
</dbReference>
<evidence type="ECO:0000313" key="3">
    <source>
        <dbReference type="EMBL" id="OWK28687.1"/>
    </source>
</evidence>
<dbReference type="EC" id="6.2.1.3" evidence="3"/>
<gene>
    <name evidence="3" type="ORF">SPMU_29500</name>
</gene>
<dbReference type="InterPro" id="IPR042099">
    <property type="entry name" value="ANL_N_sf"/>
</dbReference>
<dbReference type="EMBL" id="NBBJ01000005">
    <property type="protein sequence ID" value="OWK28687.1"/>
    <property type="molecule type" value="Genomic_DNA"/>
</dbReference>
<dbReference type="InterPro" id="IPR045851">
    <property type="entry name" value="AMP-bd_C_sf"/>
</dbReference>
<dbReference type="Gene3D" id="3.30.300.30">
    <property type="match status" value="1"/>
</dbReference>
<dbReference type="RefSeq" id="WP_088334757.1">
    <property type="nucleotide sequence ID" value="NZ_NBBJ01000005.1"/>
</dbReference>
<feature type="domain" description="AMP-dependent synthetase/ligase" evidence="1">
    <location>
        <begin position="6"/>
        <end position="360"/>
    </location>
</feature>
<dbReference type="OrthoDB" id="9803968at2"/>
<dbReference type="Gene3D" id="3.40.50.12780">
    <property type="entry name" value="N-terminal domain of ligase-like"/>
    <property type="match status" value="1"/>
</dbReference>
<dbReference type="InterPro" id="IPR020845">
    <property type="entry name" value="AMP-binding_CS"/>
</dbReference>
<organism evidence="3 4">
    <name type="scientific">Sphingomonas mucosissima</name>
    <dbReference type="NCBI Taxonomy" id="370959"/>
    <lineage>
        <taxon>Bacteria</taxon>
        <taxon>Pseudomonadati</taxon>
        <taxon>Pseudomonadota</taxon>
        <taxon>Alphaproteobacteria</taxon>
        <taxon>Sphingomonadales</taxon>
        <taxon>Sphingomonadaceae</taxon>
        <taxon>Sphingomonas</taxon>
    </lineage>
</organism>
<sequence length="532" mass="58786">MTHPYKHAATTPDKPAYIMAGSGETVTFAQLDARANQGAHLIRSLGLKRGDAMAMMMDNSPRYFEVAWAAERAGVYLTCISSKLMASEAEYIIRDGDCRVFIASKGCAACAEALLPLIGDLDRYMVDGTSEGYQSWEEACAAQPTTPIADPSPGQIMLYSSGTTGKPKGVRFALPEEPYGENTSPLMAIGQGLYGFNSDMVYLSPAPLYHAAPLRWSMAVQQLGGTVIVMERFDAEKALEYIEKHKVTHAQWVPTHFIRMLKLPEETRKQYHVSSLKAVWHAAAPCPVPVKEAMIDWWGPIIGEYYAGTEGNGFHNILSPEWLTHKGSVGRNLTTITHICDEDGNEVPPRTEGTIYFESPVTELNPTGAAPFSYHNDPEKTKDSTNARGWTTLGDVGWMDEEGYLYLTDRKSFMIISGGVNIYPAEIENLLVTHPKVADVAVIGAPHEEMGEQVVAVIQPKDLAEDQDALASELAEFARANLSHVKCPRRWDFRAELPRHDTGKLYKRLLRDEYWCKTKPAETVSPPAEQAA</sequence>
<keyword evidence="4" id="KW-1185">Reference proteome</keyword>
<evidence type="ECO:0000259" key="2">
    <source>
        <dbReference type="Pfam" id="PF13193"/>
    </source>
</evidence>
<dbReference type="AlphaFoldDB" id="A0A245ZG03"/>
<dbReference type="PANTHER" id="PTHR24096">
    <property type="entry name" value="LONG-CHAIN-FATTY-ACID--COA LIGASE"/>
    <property type="match status" value="1"/>
</dbReference>
<evidence type="ECO:0000313" key="4">
    <source>
        <dbReference type="Proteomes" id="UP000197783"/>
    </source>
</evidence>
<dbReference type="PANTHER" id="PTHR24096:SF323">
    <property type="entry name" value="BLR3536 PROTEIN"/>
    <property type="match status" value="1"/>
</dbReference>
<dbReference type="Proteomes" id="UP000197783">
    <property type="component" value="Unassembled WGS sequence"/>
</dbReference>
<comment type="caution">
    <text evidence="3">The sequence shown here is derived from an EMBL/GenBank/DDBJ whole genome shotgun (WGS) entry which is preliminary data.</text>
</comment>
<dbReference type="InterPro" id="IPR000873">
    <property type="entry name" value="AMP-dep_synth/lig_dom"/>
</dbReference>
<accession>A0A245ZG03</accession>